<feature type="domain" description="RNase H type-1" evidence="1">
    <location>
        <begin position="201"/>
        <end position="331"/>
    </location>
</feature>
<dbReference type="InterPro" id="IPR036397">
    <property type="entry name" value="RNaseH_sf"/>
</dbReference>
<gene>
    <name evidence="2" type="ORF">MTR67_023579</name>
</gene>
<evidence type="ECO:0000313" key="2">
    <source>
        <dbReference type="EMBL" id="WMV30194.1"/>
    </source>
</evidence>
<dbReference type="SUPFAM" id="SSF53098">
    <property type="entry name" value="Ribonuclease H-like"/>
    <property type="match status" value="1"/>
</dbReference>
<organism evidence="2 3">
    <name type="scientific">Solanum verrucosum</name>
    <dbReference type="NCBI Taxonomy" id="315347"/>
    <lineage>
        <taxon>Eukaryota</taxon>
        <taxon>Viridiplantae</taxon>
        <taxon>Streptophyta</taxon>
        <taxon>Embryophyta</taxon>
        <taxon>Tracheophyta</taxon>
        <taxon>Spermatophyta</taxon>
        <taxon>Magnoliopsida</taxon>
        <taxon>eudicotyledons</taxon>
        <taxon>Gunneridae</taxon>
        <taxon>Pentapetalae</taxon>
        <taxon>asterids</taxon>
        <taxon>lamiids</taxon>
        <taxon>Solanales</taxon>
        <taxon>Solanaceae</taxon>
        <taxon>Solanoideae</taxon>
        <taxon>Solaneae</taxon>
        <taxon>Solanum</taxon>
    </lineage>
</organism>
<dbReference type="CDD" id="cd06222">
    <property type="entry name" value="RNase_H_like"/>
    <property type="match status" value="1"/>
</dbReference>
<keyword evidence="3" id="KW-1185">Reference proteome</keyword>
<dbReference type="Gene3D" id="3.30.420.10">
    <property type="entry name" value="Ribonuclease H-like superfamily/Ribonuclease H"/>
    <property type="match status" value="1"/>
</dbReference>
<dbReference type="GO" id="GO:0004523">
    <property type="term" value="F:RNA-DNA hybrid ribonuclease activity"/>
    <property type="evidence" value="ECO:0007669"/>
    <property type="project" value="InterPro"/>
</dbReference>
<dbReference type="Pfam" id="PF13456">
    <property type="entry name" value="RVT_3"/>
    <property type="match status" value="1"/>
</dbReference>
<reference evidence="2" key="1">
    <citation type="submission" date="2023-08" db="EMBL/GenBank/DDBJ databases">
        <title>A de novo genome assembly of Solanum verrucosum Schlechtendal, a Mexican diploid species geographically isolated from the other diploid A-genome species in potato relatives.</title>
        <authorList>
            <person name="Hosaka K."/>
        </authorList>
    </citation>
    <scope>NUCLEOTIDE SEQUENCE</scope>
    <source>
        <tissue evidence="2">Young leaves</tissue>
    </source>
</reference>
<dbReference type="EMBL" id="CP133616">
    <property type="protein sequence ID" value="WMV30194.1"/>
    <property type="molecule type" value="Genomic_DNA"/>
</dbReference>
<dbReference type="Proteomes" id="UP001234989">
    <property type="component" value="Chromosome 5"/>
</dbReference>
<dbReference type="PROSITE" id="PS50879">
    <property type="entry name" value="RNASE_H_1"/>
    <property type="match status" value="1"/>
</dbReference>
<dbReference type="InterPro" id="IPR044730">
    <property type="entry name" value="RNase_H-like_dom_plant"/>
</dbReference>
<dbReference type="InterPro" id="IPR012337">
    <property type="entry name" value="RNaseH-like_sf"/>
</dbReference>
<name>A0AAF0QTQ8_SOLVR</name>
<dbReference type="InterPro" id="IPR053151">
    <property type="entry name" value="RNase_H-like"/>
</dbReference>
<sequence length="352" mass="40261">MMKNKHTVESHIQWKIRNESCSFWWDNWLGVGPLAQYTTASNRFNNESISEFIEEGQWKMNKVIQTAPSCQVHNILSTQLHLQNGQPDLAVWTPNTNGLFSVSSALNCIRDKREKTKINTYSWQKIILFKCSFLLWREIRGKLLTNEKIASFGIEPSECHCCHSLVFPYISWPWEWSKLCTLIKKCTHDIKVTVVHWIKLPDKRTKLNTDGSALSNPGSTGAGGILRNHFGDIIFAFSAPLGEGTNNQAEVETPIFGLSWCVHLKYKKVILEVDSQLQVDWLMSSTTAPWSISAHVQKLQHLTTQFTHFKCSHTLREANFVTDSLSKHSHQLTSPQLYFSIQQLPKLTAAYL</sequence>
<dbReference type="GO" id="GO:0003676">
    <property type="term" value="F:nucleic acid binding"/>
    <property type="evidence" value="ECO:0007669"/>
    <property type="project" value="InterPro"/>
</dbReference>
<accession>A0AAF0QTQ8</accession>
<dbReference type="Pfam" id="PF13966">
    <property type="entry name" value="zf-RVT"/>
    <property type="match status" value="1"/>
</dbReference>
<dbReference type="InterPro" id="IPR002156">
    <property type="entry name" value="RNaseH_domain"/>
</dbReference>
<dbReference type="PANTHER" id="PTHR47723:SF7">
    <property type="entry name" value="RNASE H FAMILY PROTEIN"/>
    <property type="match status" value="1"/>
</dbReference>
<protein>
    <recommendedName>
        <fullName evidence="1">RNase H type-1 domain-containing protein</fullName>
    </recommendedName>
</protein>
<proteinExistence type="predicted"/>
<evidence type="ECO:0000313" key="3">
    <source>
        <dbReference type="Proteomes" id="UP001234989"/>
    </source>
</evidence>
<dbReference type="AlphaFoldDB" id="A0AAF0QTQ8"/>
<evidence type="ECO:0000259" key="1">
    <source>
        <dbReference type="PROSITE" id="PS50879"/>
    </source>
</evidence>
<dbReference type="InterPro" id="IPR026960">
    <property type="entry name" value="RVT-Znf"/>
</dbReference>
<dbReference type="PANTHER" id="PTHR47723">
    <property type="entry name" value="OS05G0353850 PROTEIN"/>
    <property type="match status" value="1"/>
</dbReference>